<keyword evidence="4 8" id="KW-0812">Transmembrane</keyword>
<evidence type="ECO:0000256" key="4">
    <source>
        <dbReference type="ARBA" id="ARBA00022692"/>
    </source>
</evidence>
<keyword evidence="6 8" id="KW-1133">Transmembrane helix</keyword>
<dbReference type="Gene3D" id="1.10.3860.10">
    <property type="entry name" value="Sodium:dicarboxylate symporter"/>
    <property type="match status" value="1"/>
</dbReference>
<evidence type="ECO:0000256" key="8">
    <source>
        <dbReference type="SAM" id="Phobius"/>
    </source>
</evidence>
<dbReference type="PROSITE" id="PS00714">
    <property type="entry name" value="NA_DICARBOXYL_SYMP_2"/>
    <property type="match status" value="1"/>
</dbReference>
<dbReference type="Pfam" id="PF00375">
    <property type="entry name" value="SDF"/>
    <property type="match status" value="1"/>
</dbReference>
<dbReference type="PANTHER" id="PTHR42865">
    <property type="entry name" value="PROTON/GLUTAMATE-ASPARTATE SYMPORTER"/>
    <property type="match status" value="1"/>
</dbReference>
<protein>
    <submittedName>
        <fullName evidence="9">Na+/H+-dicarboxylate symporter</fullName>
    </submittedName>
</protein>
<name>A0ABW8MZ28_9BURK</name>
<comment type="caution">
    <text evidence="9">The sequence shown here is derived from an EMBL/GenBank/DDBJ whole genome shotgun (WGS) entry which is preliminary data.</text>
</comment>
<reference evidence="9 10" key="2">
    <citation type="submission" date="2024-11" db="EMBL/GenBank/DDBJ databases">
        <title>Using genomics to understand microbial adaptation to soil warming.</title>
        <authorList>
            <person name="Deangelis K.M. PhD."/>
        </authorList>
    </citation>
    <scope>NUCLEOTIDE SEQUENCE [LARGE SCALE GENOMIC DNA]</scope>
    <source>
        <strain evidence="9 10">GAS97</strain>
    </source>
</reference>
<keyword evidence="10" id="KW-1185">Reference proteome</keyword>
<dbReference type="SUPFAM" id="SSF118215">
    <property type="entry name" value="Proton glutamate symport protein"/>
    <property type="match status" value="1"/>
</dbReference>
<sequence length="59" mass="6144">MTTFVVPAGYTFNLDGAAIYLGIGALFVAQLYGIHLGVQQQILLTLTMVVTSKGVAAVS</sequence>
<evidence type="ECO:0000313" key="9">
    <source>
        <dbReference type="EMBL" id="MFK4448998.1"/>
    </source>
</evidence>
<dbReference type="RefSeq" id="WP_404615707.1">
    <property type="nucleotide sequence ID" value="NZ_JBIYDN010000074.1"/>
</dbReference>
<dbReference type="PRINTS" id="PR00173">
    <property type="entry name" value="EDTRNSPORT"/>
</dbReference>
<dbReference type="EMBL" id="JBIYDN010000074">
    <property type="protein sequence ID" value="MFK4448998.1"/>
    <property type="molecule type" value="Genomic_DNA"/>
</dbReference>
<feature type="transmembrane region" description="Helical" evidence="8">
    <location>
        <begin position="17"/>
        <end position="38"/>
    </location>
</feature>
<proteinExistence type="predicted"/>
<accession>A0ABW8MZ28</accession>
<evidence type="ECO:0000256" key="2">
    <source>
        <dbReference type="ARBA" id="ARBA00022448"/>
    </source>
</evidence>
<reference evidence="9 10" key="1">
    <citation type="submission" date="2024-10" db="EMBL/GenBank/DDBJ databases">
        <authorList>
            <person name="Deangelis K."/>
            <person name="Huntemann M."/>
            <person name="Clum A."/>
            <person name="Wang J."/>
            <person name="Palaniappan K."/>
            <person name="Ritter S."/>
            <person name="Chen I.-M."/>
            <person name="Stamatis D."/>
            <person name="Reddy T."/>
            <person name="O'Malley R."/>
            <person name="Daum C."/>
            <person name="Ng V."/>
            <person name="Ivanova N."/>
            <person name="Kyrpides N."/>
            <person name="Woyke T."/>
        </authorList>
    </citation>
    <scope>NUCLEOTIDE SEQUENCE [LARGE SCALE GENOMIC DNA]</scope>
    <source>
        <strain evidence="9 10">GAS97</strain>
    </source>
</reference>
<evidence type="ECO:0000256" key="1">
    <source>
        <dbReference type="ARBA" id="ARBA00004651"/>
    </source>
</evidence>
<evidence type="ECO:0000256" key="3">
    <source>
        <dbReference type="ARBA" id="ARBA00022475"/>
    </source>
</evidence>
<dbReference type="InterPro" id="IPR036458">
    <property type="entry name" value="Na:dicarbo_symporter_sf"/>
</dbReference>
<dbReference type="PANTHER" id="PTHR42865:SF7">
    <property type="entry name" value="PROTON_GLUTAMATE-ASPARTATE SYMPORTER"/>
    <property type="match status" value="1"/>
</dbReference>
<gene>
    <name evidence="9" type="ORF">ABH943_009043</name>
</gene>
<evidence type="ECO:0000256" key="7">
    <source>
        <dbReference type="ARBA" id="ARBA00023136"/>
    </source>
</evidence>
<dbReference type="Proteomes" id="UP001620514">
    <property type="component" value="Unassembled WGS sequence"/>
</dbReference>
<keyword evidence="7 8" id="KW-0472">Membrane</keyword>
<comment type="subcellular location">
    <subcellularLocation>
        <location evidence="1">Cell membrane</location>
        <topology evidence="1">Multi-pass membrane protein</topology>
    </subcellularLocation>
</comment>
<keyword evidence="2" id="KW-0813">Transport</keyword>
<evidence type="ECO:0000256" key="6">
    <source>
        <dbReference type="ARBA" id="ARBA00022989"/>
    </source>
</evidence>
<evidence type="ECO:0000256" key="5">
    <source>
        <dbReference type="ARBA" id="ARBA00022847"/>
    </source>
</evidence>
<dbReference type="InterPro" id="IPR001991">
    <property type="entry name" value="Na-dicarboxylate_symporter"/>
</dbReference>
<dbReference type="InterPro" id="IPR018107">
    <property type="entry name" value="Na-dicarboxylate_symporter_CS"/>
</dbReference>
<evidence type="ECO:0000313" key="10">
    <source>
        <dbReference type="Proteomes" id="UP001620514"/>
    </source>
</evidence>
<keyword evidence="5" id="KW-0769">Symport</keyword>
<organism evidence="9 10">
    <name type="scientific">Caballeronia udeis</name>
    <dbReference type="NCBI Taxonomy" id="1232866"/>
    <lineage>
        <taxon>Bacteria</taxon>
        <taxon>Pseudomonadati</taxon>
        <taxon>Pseudomonadota</taxon>
        <taxon>Betaproteobacteria</taxon>
        <taxon>Burkholderiales</taxon>
        <taxon>Burkholderiaceae</taxon>
        <taxon>Caballeronia</taxon>
    </lineage>
</organism>
<keyword evidence="3" id="KW-1003">Cell membrane</keyword>